<feature type="transmembrane region" description="Helical" evidence="1">
    <location>
        <begin position="7"/>
        <end position="25"/>
    </location>
</feature>
<evidence type="ECO:0000256" key="1">
    <source>
        <dbReference type="SAM" id="Phobius"/>
    </source>
</evidence>
<reference evidence="2 3" key="1">
    <citation type="submission" date="2024-01" db="EMBL/GenBank/DDBJ databases">
        <title>Mesobacterium rodlantinim sp. nov., isolated from shallow sea hydrothermal systems off Kueishantao Island.</title>
        <authorList>
            <person name="Su Z."/>
            <person name="Tang K."/>
        </authorList>
    </citation>
    <scope>NUCLEOTIDE SEQUENCE [LARGE SCALE GENOMIC DNA]</scope>
    <source>
        <strain evidence="2 3">TK19101</strain>
    </source>
</reference>
<evidence type="ECO:0000313" key="3">
    <source>
        <dbReference type="Proteomes" id="UP001348149"/>
    </source>
</evidence>
<proteinExistence type="predicted"/>
<protein>
    <submittedName>
        <fullName evidence="2">Uncharacterized protein</fullName>
    </submittedName>
</protein>
<name>A0ABU6HHM8_9RHOB</name>
<feature type="transmembrane region" description="Helical" evidence="1">
    <location>
        <begin position="37"/>
        <end position="55"/>
    </location>
</feature>
<accession>A0ABU6HHM8</accession>
<keyword evidence="1" id="KW-1133">Transmembrane helix</keyword>
<organism evidence="2 3">
    <name type="scientific">Mesobacterium hydrothermale</name>
    <dbReference type="NCBI Taxonomy" id="3111907"/>
    <lineage>
        <taxon>Bacteria</taxon>
        <taxon>Pseudomonadati</taxon>
        <taxon>Pseudomonadota</taxon>
        <taxon>Alphaproteobacteria</taxon>
        <taxon>Rhodobacterales</taxon>
        <taxon>Roseobacteraceae</taxon>
        <taxon>Mesobacterium</taxon>
    </lineage>
</organism>
<sequence length="58" mass="6481">MSRFQRVVLVPSALFLSGLVLIGLGTKLDVTFLEEDHQRMLGSTLGLMGVLWFSLCKR</sequence>
<dbReference type="Proteomes" id="UP001348149">
    <property type="component" value="Unassembled WGS sequence"/>
</dbReference>
<dbReference type="RefSeq" id="WP_326297595.1">
    <property type="nucleotide sequence ID" value="NZ_JAYLLH010000013.1"/>
</dbReference>
<gene>
    <name evidence="2" type="ORF">VK792_11295</name>
</gene>
<dbReference type="EMBL" id="JAYLLH010000013">
    <property type="protein sequence ID" value="MEC3861871.1"/>
    <property type="molecule type" value="Genomic_DNA"/>
</dbReference>
<evidence type="ECO:0000313" key="2">
    <source>
        <dbReference type="EMBL" id="MEC3861871.1"/>
    </source>
</evidence>
<comment type="caution">
    <text evidence="2">The sequence shown here is derived from an EMBL/GenBank/DDBJ whole genome shotgun (WGS) entry which is preliminary data.</text>
</comment>
<keyword evidence="1" id="KW-0812">Transmembrane</keyword>
<keyword evidence="1" id="KW-0472">Membrane</keyword>
<keyword evidence="3" id="KW-1185">Reference proteome</keyword>